<dbReference type="SMART" id="SM00271">
    <property type="entry name" value="DnaJ"/>
    <property type="match status" value="1"/>
</dbReference>
<evidence type="ECO:0000259" key="3">
    <source>
        <dbReference type="PROSITE" id="PS50076"/>
    </source>
</evidence>
<dbReference type="Pfam" id="PF00226">
    <property type="entry name" value="DnaJ"/>
    <property type="match status" value="1"/>
</dbReference>
<feature type="domain" description="J" evidence="3">
    <location>
        <begin position="143"/>
        <end position="208"/>
    </location>
</feature>
<dbReference type="PRINTS" id="PR00625">
    <property type="entry name" value="JDOMAIN"/>
</dbReference>
<dbReference type="InterPro" id="IPR018253">
    <property type="entry name" value="DnaJ_domain_CS"/>
</dbReference>
<feature type="compositionally biased region" description="Low complexity" evidence="1">
    <location>
        <begin position="61"/>
        <end position="75"/>
    </location>
</feature>
<name>A0A7S4MGS4_9EUKA</name>
<protein>
    <recommendedName>
        <fullName evidence="5">J domain-containing protein</fullName>
    </recommendedName>
</protein>
<gene>
    <name evidence="4" type="ORF">VSP0166_LOCUS9263</name>
</gene>
<dbReference type="PROSITE" id="PS01159">
    <property type="entry name" value="WW_DOMAIN_1"/>
    <property type="match status" value="1"/>
</dbReference>
<evidence type="ECO:0000259" key="2">
    <source>
        <dbReference type="PROSITE" id="PS50020"/>
    </source>
</evidence>
<dbReference type="InterPro" id="IPR036020">
    <property type="entry name" value="WW_dom_sf"/>
</dbReference>
<feature type="compositionally biased region" description="Polar residues" evidence="1">
    <location>
        <begin position="88"/>
        <end position="110"/>
    </location>
</feature>
<feature type="domain" description="WW" evidence="2">
    <location>
        <begin position="3"/>
        <end position="37"/>
    </location>
</feature>
<dbReference type="CDD" id="cd00201">
    <property type="entry name" value="WW"/>
    <property type="match status" value="1"/>
</dbReference>
<feature type="region of interest" description="Disordered" evidence="1">
    <location>
        <begin position="20"/>
        <end position="140"/>
    </location>
</feature>
<feature type="compositionally biased region" description="Basic and acidic residues" evidence="1">
    <location>
        <begin position="20"/>
        <end position="37"/>
    </location>
</feature>
<proteinExistence type="predicted"/>
<dbReference type="SUPFAM" id="SSF46565">
    <property type="entry name" value="Chaperone J-domain"/>
    <property type="match status" value="1"/>
</dbReference>
<dbReference type="AlphaFoldDB" id="A0A7S4MGS4"/>
<dbReference type="InterPro" id="IPR001202">
    <property type="entry name" value="WW_dom"/>
</dbReference>
<dbReference type="PROSITE" id="PS50076">
    <property type="entry name" value="DNAJ_2"/>
    <property type="match status" value="1"/>
</dbReference>
<accession>A0A7S4MGS4</accession>
<dbReference type="Pfam" id="PF00397">
    <property type="entry name" value="WW"/>
    <property type="match status" value="1"/>
</dbReference>
<dbReference type="InterPro" id="IPR026894">
    <property type="entry name" value="DnaJ_X"/>
</dbReference>
<evidence type="ECO:0000256" key="1">
    <source>
        <dbReference type="SAM" id="MobiDB-lite"/>
    </source>
</evidence>
<dbReference type="Gene3D" id="2.20.70.10">
    <property type="match status" value="1"/>
</dbReference>
<reference evidence="4" key="1">
    <citation type="submission" date="2021-01" db="EMBL/GenBank/DDBJ databases">
        <authorList>
            <person name="Corre E."/>
            <person name="Pelletier E."/>
            <person name="Niang G."/>
            <person name="Scheremetjew M."/>
            <person name="Finn R."/>
            <person name="Kale V."/>
            <person name="Holt S."/>
            <person name="Cochrane G."/>
            <person name="Meng A."/>
            <person name="Brown T."/>
            <person name="Cohen L."/>
        </authorList>
    </citation>
    <scope>NUCLEOTIDE SEQUENCE</scope>
    <source>
        <strain evidence="4">DIVA3 518/3/11/1/6</strain>
    </source>
</reference>
<dbReference type="SMART" id="SM00456">
    <property type="entry name" value="WW"/>
    <property type="match status" value="1"/>
</dbReference>
<dbReference type="EMBL" id="HBKP01013100">
    <property type="protein sequence ID" value="CAE2221417.1"/>
    <property type="molecule type" value="Transcribed_RNA"/>
</dbReference>
<dbReference type="SUPFAM" id="SSF51045">
    <property type="entry name" value="WW domain"/>
    <property type="match status" value="1"/>
</dbReference>
<dbReference type="InterPro" id="IPR001623">
    <property type="entry name" value="DnaJ_domain"/>
</dbReference>
<dbReference type="PROSITE" id="PS00636">
    <property type="entry name" value="DNAJ_1"/>
    <property type="match status" value="1"/>
</dbReference>
<organism evidence="4">
    <name type="scientific">Vannella robusta</name>
    <dbReference type="NCBI Taxonomy" id="1487602"/>
    <lineage>
        <taxon>Eukaryota</taxon>
        <taxon>Amoebozoa</taxon>
        <taxon>Discosea</taxon>
        <taxon>Flabellinia</taxon>
        <taxon>Vannellidae</taxon>
        <taxon>Vannella</taxon>
    </lineage>
</organism>
<dbReference type="Pfam" id="PF14308">
    <property type="entry name" value="DnaJ-X"/>
    <property type="match status" value="1"/>
</dbReference>
<evidence type="ECO:0000313" key="4">
    <source>
        <dbReference type="EMBL" id="CAE2221417.1"/>
    </source>
</evidence>
<dbReference type="CDD" id="cd06257">
    <property type="entry name" value="DnaJ"/>
    <property type="match status" value="1"/>
</dbReference>
<dbReference type="PANTHER" id="PTHR44924:SF1">
    <property type="entry name" value="DNAJ SUBFAMILY A MEMBER 2"/>
    <property type="match status" value="1"/>
</dbReference>
<dbReference type="InterPro" id="IPR036869">
    <property type="entry name" value="J_dom_sf"/>
</dbReference>
<sequence length="455" mass="51048">MEADLPAGWEEKIDKRSGRHYFVDHNTETTTWKDPRTGKPTPKNPKPQTIPVNYRGYPGAQTNTTTTSQNVQPQPFEAPKIPERPHSRTASIPSPRQQNETRPARATSSPMHEMPSASKPNKTTTPEDQKTPSPLRGKVKDSEYYETLGVATDATPSQIKKAYYKLAMKYHPDKNPDNPEAEQKFKEVSEAYQVLFDADSRDKYDKHGKEGAVDSGSQFMNPEAFFSLMFGGGMFEPYIGKLSALLEEDSDPEVAFARRKQQTHILADQLAARLEPFMNGYEEAFRISASEEAQKLRGEPFGKQLLSSVGRVYKIRAEASLGKDTWGGLPGLFANINEKAHVVKDVVSAFSASMEAQRTAEQLNQIEEQAGPEFDAQFRADLEADAANKMIAMLWKHSKLKIEDVVRSACDHFLNDLAVSRAQQKKRAEGVKLWGSIFSRVSKQAHENDNKSYFK</sequence>
<dbReference type="Gene3D" id="1.10.287.110">
    <property type="entry name" value="DnaJ domain"/>
    <property type="match status" value="1"/>
</dbReference>
<dbReference type="PROSITE" id="PS50020">
    <property type="entry name" value="WW_DOMAIN_2"/>
    <property type="match status" value="1"/>
</dbReference>
<dbReference type="PANTHER" id="PTHR44924">
    <property type="entry name" value="DNAJ SUBFAMILY A MEMBER 2"/>
    <property type="match status" value="1"/>
</dbReference>
<evidence type="ECO:0008006" key="5">
    <source>
        <dbReference type="Google" id="ProtNLM"/>
    </source>
</evidence>